<dbReference type="PANTHER" id="PTHR23090">
    <property type="entry name" value="NH 3 /GLUTAMINE-DEPENDENT NAD + SYNTHETASE"/>
    <property type="match status" value="1"/>
</dbReference>
<evidence type="ECO:0000313" key="6">
    <source>
        <dbReference type="Proteomes" id="UP001445076"/>
    </source>
</evidence>
<dbReference type="GO" id="GO:0003952">
    <property type="term" value="F:NAD+ synthase (glutamine-hydrolyzing) activity"/>
    <property type="evidence" value="ECO:0007669"/>
    <property type="project" value="InterPro"/>
</dbReference>
<dbReference type="GO" id="GO:0004359">
    <property type="term" value="F:glutaminase activity"/>
    <property type="evidence" value="ECO:0007669"/>
    <property type="project" value="InterPro"/>
</dbReference>
<evidence type="ECO:0000256" key="2">
    <source>
        <dbReference type="ARBA" id="ARBA00022598"/>
    </source>
</evidence>
<dbReference type="EMBL" id="JARKIK010000008">
    <property type="protein sequence ID" value="KAK8749915.1"/>
    <property type="molecule type" value="Genomic_DNA"/>
</dbReference>
<dbReference type="Pfam" id="PF00795">
    <property type="entry name" value="CN_hydrolase"/>
    <property type="match status" value="1"/>
</dbReference>
<dbReference type="CDD" id="cd07570">
    <property type="entry name" value="GAT_Gln-NAD-synth"/>
    <property type="match status" value="1"/>
</dbReference>
<evidence type="ECO:0000256" key="3">
    <source>
        <dbReference type="ARBA" id="ARBA00030681"/>
    </source>
</evidence>
<dbReference type="Gene3D" id="3.60.110.10">
    <property type="entry name" value="Carbon-nitrogen hydrolase"/>
    <property type="match status" value="1"/>
</dbReference>
<dbReference type="InterPro" id="IPR003694">
    <property type="entry name" value="NAD_synthase"/>
</dbReference>
<proteinExistence type="predicted"/>
<keyword evidence="6" id="KW-1185">Reference proteome</keyword>
<dbReference type="AlphaFoldDB" id="A0AAW0Y3H0"/>
<dbReference type="PROSITE" id="PS50263">
    <property type="entry name" value="CN_HYDROLASE"/>
    <property type="match status" value="1"/>
</dbReference>
<reference evidence="5 6" key="1">
    <citation type="journal article" date="2024" name="BMC Genomics">
        <title>Genome assembly of redclaw crayfish (Cherax quadricarinatus) provides insights into its immune adaptation and hypoxia tolerance.</title>
        <authorList>
            <person name="Liu Z."/>
            <person name="Zheng J."/>
            <person name="Li H."/>
            <person name="Fang K."/>
            <person name="Wang S."/>
            <person name="He J."/>
            <person name="Zhou D."/>
            <person name="Weng S."/>
            <person name="Chi M."/>
            <person name="Gu Z."/>
            <person name="He J."/>
            <person name="Li F."/>
            <person name="Wang M."/>
        </authorList>
    </citation>
    <scope>NUCLEOTIDE SEQUENCE [LARGE SCALE GENOMIC DNA]</scope>
    <source>
        <strain evidence="5">ZL_2023a</strain>
    </source>
</reference>
<dbReference type="SUPFAM" id="SSF56317">
    <property type="entry name" value="Carbon-nitrogen hydrolase"/>
    <property type="match status" value="1"/>
</dbReference>
<name>A0AAW0Y3H0_CHEQU</name>
<protein>
    <recommendedName>
        <fullName evidence="1">Glutamine-dependent NAD(+) synthetase</fullName>
    </recommendedName>
    <alternativeName>
        <fullName evidence="3">NAD(+) synthase [glutamine-hydrolyzing]</fullName>
    </alternativeName>
</protein>
<dbReference type="Proteomes" id="UP001445076">
    <property type="component" value="Unassembled WGS sequence"/>
</dbReference>
<keyword evidence="2" id="KW-0436">Ligase</keyword>
<feature type="non-terminal residue" evidence="5">
    <location>
        <position position="343"/>
    </location>
</feature>
<comment type="caution">
    <text evidence="5">The sequence shown here is derived from an EMBL/GenBank/DDBJ whole genome shotgun (WGS) entry which is preliminary data.</text>
</comment>
<dbReference type="PANTHER" id="PTHR23090:SF9">
    <property type="entry name" value="GLUTAMINE-DEPENDENT NAD(+) SYNTHETASE"/>
    <property type="match status" value="1"/>
</dbReference>
<feature type="domain" description="CN hydrolase" evidence="4">
    <location>
        <begin position="5"/>
        <end position="277"/>
    </location>
</feature>
<organism evidence="5 6">
    <name type="scientific">Cherax quadricarinatus</name>
    <name type="common">Australian red claw crayfish</name>
    <dbReference type="NCBI Taxonomy" id="27406"/>
    <lineage>
        <taxon>Eukaryota</taxon>
        <taxon>Metazoa</taxon>
        <taxon>Ecdysozoa</taxon>
        <taxon>Arthropoda</taxon>
        <taxon>Crustacea</taxon>
        <taxon>Multicrustacea</taxon>
        <taxon>Malacostraca</taxon>
        <taxon>Eumalacostraca</taxon>
        <taxon>Eucarida</taxon>
        <taxon>Decapoda</taxon>
        <taxon>Pleocyemata</taxon>
        <taxon>Astacidea</taxon>
        <taxon>Parastacoidea</taxon>
        <taxon>Parastacidae</taxon>
        <taxon>Cherax</taxon>
    </lineage>
</organism>
<dbReference type="GO" id="GO:0005737">
    <property type="term" value="C:cytoplasm"/>
    <property type="evidence" value="ECO:0007669"/>
    <property type="project" value="InterPro"/>
</dbReference>
<accession>A0AAW0Y3H0</accession>
<dbReference type="InterPro" id="IPR003010">
    <property type="entry name" value="C-N_Hydrolase"/>
</dbReference>
<evidence type="ECO:0000259" key="4">
    <source>
        <dbReference type="PROSITE" id="PS50263"/>
    </source>
</evidence>
<dbReference type="InterPro" id="IPR036526">
    <property type="entry name" value="C-N_Hydrolase_sf"/>
</dbReference>
<evidence type="ECO:0000313" key="5">
    <source>
        <dbReference type="EMBL" id="KAK8749915.1"/>
    </source>
</evidence>
<evidence type="ECO:0000256" key="1">
    <source>
        <dbReference type="ARBA" id="ARBA00017309"/>
    </source>
</evidence>
<sequence length="343" mass="37514">MGRVAVVATCVLSQWAMDLQGNMERILASVNQAKAAGARYRCGPELEITGYSCGDHYHEGDTLEAAWEVVAHLMQHPACVDVMIDVGLPVSHKNVVYNCKLVFLNRKILLIRPKMILANDASMGYREGRWFTPWRKIRQVEEHPLPSCISTVTGQRSVLFGDAVIATWDTCIGYEICEELWNPESPHVPMSLDGVEIICNGSGSTQIMGNANDAYKRIQNATARTGGCYLFANQRGCDGSPSYFGGDCCIGLNGDLVGLAMDYSLAQVQVITAAVNLETIRCYRHLIRSRCEHAATSTSYPRVQADFSLCGEGGVVCLPSCEPMVPRLPTMEVGVVEGPACWL</sequence>
<dbReference type="GO" id="GO:0009435">
    <property type="term" value="P:NAD+ biosynthetic process"/>
    <property type="evidence" value="ECO:0007669"/>
    <property type="project" value="InterPro"/>
</dbReference>
<gene>
    <name evidence="5" type="ORF">OTU49_015128</name>
</gene>